<gene>
    <name evidence="2" type="ORF">FRACYDRAFT_234271</name>
</gene>
<evidence type="ECO:0000313" key="3">
    <source>
        <dbReference type="Proteomes" id="UP000095751"/>
    </source>
</evidence>
<name>A0A1E7FR60_9STRA</name>
<keyword evidence="3" id="KW-1185">Reference proteome</keyword>
<protein>
    <submittedName>
        <fullName evidence="2">Uncharacterized protein</fullName>
    </submittedName>
</protein>
<keyword evidence="1" id="KW-1133">Transmembrane helix</keyword>
<dbReference type="InParanoid" id="A0A1E7FR60"/>
<evidence type="ECO:0000313" key="2">
    <source>
        <dbReference type="EMBL" id="OEU20638.1"/>
    </source>
</evidence>
<keyword evidence="1" id="KW-0472">Membrane</keyword>
<dbReference type="KEGG" id="fcy:FRACYDRAFT_234271"/>
<sequence>MFLKRNKSDKIHRNAFDGVGTEAVANVQEEVNANSFNYPSSGFISRIEHTLLYTMIREADIFPADTVIQTINEENYSTYLYVRPKPGTNISEYEVSYAQLTAILALAAEEWPYDSEIPPVLCQKITQCVLRYANEHDLDRKTETDDLLQPLYKYACRREAKQSKKMLKWIIPALGASIIVGNPLPAYAALVGANLAQSRDIEKGNSSNHNTDRMMSTGERAANVEHTSLLDEDGYDDLSI</sequence>
<evidence type="ECO:0000256" key="1">
    <source>
        <dbReference type="SAM" id="Phobius"/>
    </source>
</evidence>
<proteinExistence type="predicted"/>
<keyword evidence="1" id="KW-0812">Transmembrane</keyword>
<dbReference type="OrthoDB" id="38060at2759"/>
<feature type="transmembrane region" description="Helical" evidence="1">
    <location>
        <begin position="167"/>
        <end position="190"/>
    </location>
</feature>
<reference evidence="2 3" key="1">
    <citation type="submission" date="2016-09" db="EMBL/GenBank/DDBJ databases">
        <title>Extensive genetic diversity and differential bi-allelic expression allows diatom success in the polar Southern Ocean.</title>
        <authorList>
            <consortium name="DOE Joint Genome Institute"/>
            <person name="Mock T."/>
            <person name="Otillar R.P."/>
            <person name="Strauss J."/>
            <person name="Dupont C."/>
            <person name="Frickenhaus S."/>
            <person name="Maumus F."/>
            <person name="Mcmullan M."/>
            <person name="Sanges R."/>
            <person name="Schmutz J."/>
            <person name="Toseland A."/>
            <person name="Valas R."/>
            <person name="Veluchamy A."/>
            <person name="Ward B.J."/>
            <person name="Allen A."/>
            <person name="Barry K."/>
            <person name="Falciatore A."/>
            <person name="Ferrante M."/>
            <person name="Fortunato A.E."/>
            <person name="Gloeckner G."/>
            <person name="Gruber A."/>
            <person name="Hipkin R."/>
            <person name="Janech M."/>
            <person name="Kroth P."/>
            <person name="Leese F."/>
            <person name="Lindquist E."/>
            <person name="Lyon B.R."/>
            <person name="Martin J."/>
            <person name="Mayer C."/>
            <person name="Parker M."/>
            <person name="Quesneville H."/>
            <person name="Raymond J."/>
            <person name="Uhlig C."/>
            <person name="Valentin K.U."/>
            <person name="Worden A.Z."/>
            <person name="Armbrust E.V."/>
            <person name="Bowler C."/>
            <person name="Green B."/>
            <person name="Moulton V."/>
            <person name="Van Oosterhout C."/>
            <person name="Grigoriev I."/>
        </authorList>
    </citation>
    <scope>NUCLEOTIDE SEQUENCE [LARGE SCALE GENOMIC DNA]</scope>
    <source>
        <strain evidence="2 3">CCMP1102</strain>
    </source>
</reference>
<dbReference type="AlphaFoldDB" id="A0A1E7FR60"/>
<organism evidence="2 3">
    <name type="scientific">Fragilariopsis cylindrus CCMP1102</name>
    <dbReference type="NCBI Taxonomy" id="635003"/>
    <lineage>
        <taxon>Eukaryota</taxon>
        <taxon>Sar</taxon>
        <taxon>Stramenopiles</taxon>
        <taxon>Ochrophyta</taxon>
        <taxon>Bacillariophyta</taxon>
        <taxon>Bacillariophyceae</taxon>
        <taxon>Bacillariophycidae</taxon>
        <taxon>Bacillariales</taxon>
        <taxon>Bacillariaceae</taxon>
        <taxon>Fragilariopsis</taxon>
    </lineage>
</organism>
<dbReference type="Proteomes" id="UP000095751">
    <property type="component" value="Unassembled WGS sequence"/>
</dbReference>
<accession>A0A1E7FR60</accession>
<dbReference type="EMBL" id="KV784354">
    <property type="protein sequence ID" value="OEU20638.1"/>
    <property type="molecule type" value="Genomic_DNA"/>
</dbReference>